<comment type="caution">
    <text evidence="5">The sequence shown here is derived from an EMBL/GenBank/DDBJ whole genome shotgun (WGS) entry which is preliminary data.</text>
</comment>
<dbReference type="Gene3D" id="3.30.70.3550">
    <property type="entry name" value="Leucyl/phenylalanyl-tRNA-protein transferase, N-terminal domain"/>
    <property type="match status" value="1"/>
</dbReference>
<dbReference type="Proteomes" id="UP000784435">
    <property type="component" value="Unassembled WGS sequence"/>
</dbReference>
<dbReference type="GO" id="GO:0030163">
    <property type="term" value="P:protein catabolic process"/>
    <property type="evidence" value="ECO:0007669"/>
    <property type="project" value="UniProtKB-UniRule"/>
</dbReference>
<keyword evidence="1 4" id="KW-0963">Cytoplasm</keyword>
<evidence type="ECO:0000313" key="6">
    <source>
        <dbReference type="Proteomes" id="UP000784435"/>
    </source>
</evidence>
<dbReference type="InterPro" id="IPR042203">
    <property type="entry name" value="Leu/Phe-tRNA_Trfase_C"/>
</dbReference>
<keyword evidence="2 4" id="KW-0808">Transferase</keyword>
<comment type="similarity">
    <text evidence="4">Belongs to the L/F-transferase family.</text>
</comment>
<evidence type="ECO:0000256" key="2">
    <source>
        <dbReference type="ARBA" id="ARBA00022679"/>
    </source>
</evidence>
<dbReference type="InterPro" id="IPR016181">
    <property type="entry name" value="Acyl_CoA_acyltransferase"/>
</dbReference>
<accession>A0A921MBF5</accession>
<dbReference type="PANTHER" id="PTHR30098:SF2">
    <property type="entry name" value="LEUCYL_PHENYLALANYL-TRNA--PROTEIN TRANSFERASE"/>
    <property type="match status" value="1"/>
</dbReference>
<dbReference type="InterPro" id="IPR004616">
    <property type="entry name" value="Leu/Phe-tRNA_Trfase"/>
</dbReference>
<name>A0A921MBF5_9MICO</name>
<dbReference type="Pfam" id="PF03588">
    <property type="entry name" value="Leu_Phe_trans"/>
    <property type="match status" value="1"/>
</dbReference>
<organism evidence="5 6">
    <name type="scientific">Brevibacterium senegalense</name>
    <dbReference type="NCBI Taxonomy" id="1033736"/>
    <lineage>
        <taxon>Bacteria</taxon>
        <taxon>Bacillati</taxon>
        <taxon>Actinomycetota</taxon>
        <taxon>Actinomycetes</taxon>
        <taxon>Micrococcales</taxon>
        <taxon>Brevibacteriaceae</taxon>
        <taxon>Brevibacterium</taxon>
    </lineage>
</organism>
<reference evidence="5" key="1">
    <citation type="journal article" date="2021" name="PeerJ">
        <title>Extensive microbial diversity within the chicken gut microbiome revealed by metagenomics and culture.</title>
        <authorList>
            <person name="Gilroy R."/>
            <person name="Ravi A."/>
            <person name="Getino M."/>
            <person name="Pursley I."/>
            <person name="Horton D.L."/>
            <person name="Alikhan N.F."/>
            <person name="Baker D."/>
            <person name="Gharbi K."/>
            <person name="Hall N."/>
            <person name="Watson M."/>
            <person name="Adriaenssens E.M."/>
            <person name="Foster-Nyarko E."/>
            <person name="Jarju S."/>
            <person name="Secka A."/>
            <person name="Antonio M."/>
            <person name="Oren A."/>
            <person name="Chaudhuri R.R."/>
            <person name="La Ragione R."/>
            <person name="Hildebrand F."/>
            <person name="Pallen M.J."/>
        </authorList>
    </citation>
    <scope>NUCLEOTIDE SEQUENCE</scope>
    <source>
        <strain evidence="5">ChiGjej5B5-7349</strain>
    </source>
</reference>
<dbReference type="EMBL" id="DYUK01000019">
    <property type="protein sequence ID" value="HJG78953.1"/>
    <property type="molecule type" value="Genomic_DNA"/>
</dbReference>
<comment type="catalytic activity">
    <reaction evidence="4">
        <text>L-phenylalanyl-tRNA(Phe) + an N-terminal L-alpha-aminoacyl-[protein] = an N-terminal L-phenylalanyl-L-alpha-aminoacyl-[protein] + tRNA(Phe)</text>
        <dbReference type="Rhea" id="RHEA:43632"/>
        <dbReference type="Rhea" id="RHEA-COMP:9668"/>
        <dbReference type="Rhea" id="RHEA-COMP:9699"/>
        <dbReference type="Rhea" id="RHEA-COMP:10636"/>
        <dbReference type="Rhea" id="RHEA-COMP:10637"/>
        <dbReference type="ChEBI" id="CHEBI:78442"/>
        <dbReference type="ChEBI" id="CHEBI:78531"/>
        <dbReference type="ChEBI" id="CHEBI:78597"/>
        <dbReference type="ChEBI" id="CHEBI:83561"/>
        <dbReference type="EC" id="2.3.2.6"/>
    </reaction>
</comment>
<dbReference type="GO" id="GO:0005737">
    <property type="term" value="C:cytoplasm"/>
    <property type="evidence" value="ECO:0007669"/>
    <property type="project" value="UniProtKB-SubCell"/>
</dbReference>
<comment type="catalytic activity">
    <reaction evidence="4">
        <text>N-terminal L-lysyl-[protein] + L-leucyl-tRNA(Leu) = N-terminal L-leucyl-L-lysyl-[protein] + tRNA(Leu) + H(+)</text>
        <dbReference type="Rhea" id="RHEA:12340"/>
        <dbReference type="Rhea" id="RHEA-COMP:9613"/>
        <dbReference type="Rhea" id="RHEA-COMP:9622"/>
        <dbReference type="Rhea" id="RHEA-COMP:12670"/>
        <dbReference type="Rhea" id="RHEA-COMP:12671"/>
        <dbReference type="ChEBI" id="CHEBI:15378"/>
        <dbReference type="ChEBI" id="CHEBI:65249"/>
        <dbReference type="ChEBI" id="CHEBI:78442"/>
        <dbReference type="ChEBI" id="CHEBI:78494"/>
        <dbReference type="ChEBI" id="CHEBI:133043"/>
        <dbReference type="EC" id="2.3.2.6"/>
    </reaction>
</comment>
<keyword evidence="3 4" id="KW-0012">Acyltransferase</keyword>
<proteinExistence type="inferred from homology"/>
<dbReference type="SUPFAM" id="SSF55729">
    <property type="entry name" value="Acyl-CoA N-acyltransferases (Nat)"/>
    <property type="match status" value="1"/>
</dbReference>
<dbReference type="InterPro" id="IPR042221">
    <property type="entry name" value="Leu/Phe-tRNA_Trfase_N"/>
</dbReference>
<evidence type="ECO:0000256" key="3">
    <source>
        <dbReference type="ARBA" id="ARBA00023315"/>
    </source>
</evidence>
<evidence type="ECO:0000313" key="5">
    <source>
        <dbReference type="EMBL" id="HJG78953.1"/>
    </source>
</evidence>
<comment type="catalytic activity">
    <reaction evidence="4">
        <text>N-terminal L-arginyl-[protein] + L-leucyl-tRNA(Leu) = N-terminal L-leucyl-L-arginyl-[protein] + tRNA(Leu) + H(+)</text>
        <dbReference type="Rhea" id="RHEA:50416"/>
        <dbReference type="Rhea" id="RHEA-COMP:9613"/>
        <dbReference type="Rhea" id="RHEA-COMP:9622"/>
        <dbReference type="Rhea" id="RHEA-COMP:12672"/>
        <dbReference type="Rhea" id="RHEA-COMP:12673"/>
        <dbReference type="ChEBI" id="CHEBI:15378"/>
        <dbReference type="ChEBI" id="CHEBI:64719"/>
        <dbReference type="ChEBI" id="CHEBI:78442"/>
        <dbReference type="ChEBI" id="CHEBI:78494"/>
        <dbReference type="ChEBI" id="CHEBI:133044"/>
        <dbReference type="EC" id="2.3.2.6"/>
    </reaction>
</comment>
<dbReference type="NCBIfam" id="TIGR00667">
    <property type="entry name" value="aat"/>
    <property type="match status" value="1"/>
</dbReference>
<reference evidence="5" key="2">
    <citation type="submission" date="2021-09" db="EMBL/GenBank/DDBJ databases">
        <authorList>
            <person name="Gilroy R."/>
        </authorList>
    </citation>
    <scope>NUCLEOTIDE SEQUENCE</scope>
    <source>
        <strain evidence="5">ChiGjej5B5-7349</strain>
    </source>
</reference>
<comment type="subcellular location">
    <subcellularLocation>
        <location evidence="4">Cytoplasm</location>
    </subcellularLocation>
</comment>
<evidence type="ECO:0000256" key="1">
    <source>
        <dbReference type="ARBA" id="ARBA00022490"/>
    </source>
</evidence>
<dbReference type="EC" id="2.3.2.6" evidence="4"/>
<dbReference type="PANTHER" id="PTHR30098">
    <property type="entry name" value="LEUCYL/PHENYLALANYL-TRNA--PROTEIN TRANSFERASE"/>
    <property type="match status" value="1"/>
</dbReference>
<dbReference type="Gene3D" id="3.40.630.70">
    <property type="entry name" value="Leucyl/phenylalanyl-tRNA-protein transferase, C-terminal domain"/>
    <property type="match status" value="1"/>
</dbReference>
<sequence>MDEDLRAVSADLDVGEGGLETILSAYRAGLFPMGLGDGGGAPIGWWAPALRGVLLPGRLRISRSLRRSLRRYTHSIDRDFAGVVDGCADPDREGAWISPRMREVYLRLHTAGWARSIEVWDADGGLAGGLFGIDLGHLFIGESMFHRSTDASKVAVVRLAEMLTERCGDAWTVDVQWSTPHLESLGVSELSGLDYLVRLRQAEARDGSELFYR</sequence>
<dbReference type="AlphaFoldDB" id="A0A921MBF5"/>
<evidence type="ECO:0000256" key="4">
    <source>
        <dbReference type="HAMAP-Rule" id="MF_00688"/>
    </source>
</evidence>
<comment type="function">
    <text evidence="4">Functions in the N-end rule pathway of protein degradation where it conjugates Leu, Phe and, less efficiently, Met from aminoacyl-tRNAs to the N-termini of proteins containing an N-terminal arginine or lysine.</text>
</comment>
<gene>
    <name evidence="4 5" type="primary">aat</name>
    <name evidence="5" type="ORF">K8V08_00910</name>
</gene>
<dbReference type="HAMAP" id="MF_00688">
    <property type="entry name" value="Leu_Phe_trans"/>
    <property type="match status" value="1"/>
</dbReference>
<dbReference type="GO" id="GO:0008914">
    <property type="term" value="F:leucyl-tRNA--protein transferase activity"/>
    <property type="evidence" value="ECO:0007669"/>
    <property type="project" value="UniProtKB-UniRule"/>
</dbReference>
<protein>
    <recommendedName>
        <fullName evidence="4">Leucyl/phenylalanyl-tRNA--protein transferase</fullName>
        <ecNumber evidence="4">2.3.2.6</ecNumber>
    </recommendedName>
    <alternativeName>
        <fullName evidence="4">L/F-transferase</fullName>
    </alternativeName>
    <alternativeName>
        <fullName evidence="4">Leucyltransferase</fullName>
    </alternativeName>
    <alternativeName>
        <fullName evidence="4">Phenyalanyltransferase</fullName>
    </alternativeName>
</protein>